<dbReference type="CDD" id="cd00067">
    <property type="entry name" value="GAL4"/>
    <property type="match status" value="1"/>
</dbReference>
<sequence>MLQKRLRWKCFEGAVSKPATIVAGGTWLRKCSLKHPRDEEHDGQASTSDRPVPIKRRVERACQNCRKRKSRCDGAKPRCRFCDGQGWECEYSDLPPRRAGRSTKLCLDRTHSFQDRVFVAVDYLPDETSSGLNDAPYRNNKTSMPAAKEDVNDSILEMPIKHFGNTMQVINWPIVTFLLTGPGGPESGLDPIYPFYVDNGEPVLAAVTQVETFPSIASDKICFYLTYYMREVHCFFPVLNSQDVETLFHLTSETEASSDIHCLLNVVLAFGALAATGKVEDETERIALETRCWNATVMLLGIITMTSSVTSIQAAALAGFYCGAQVKIFKCLKYLQTASTMSQIYIKRNIRHNPPSNFPHGFCCTFWCIYSYENDLLSELDFASSGLARYEDMIPYPSAAVDPMPIHLYTELSVADSHIPRIVQEYIAICQIVTNASIRKAINRVTATIYSRPVDIAESSSNRRMSWYVDSCTWMVKYAREFEEHQRAILEKIPMYMLTSPPNEEWNVNRLRRRKFVLEYIIHRNFIDYVLHNPDRLAADPLRAEILEHCRRCLEGCKHFIESLASVRINILTGPFASGMATMTMVTTLLVSKTSQPLTTILPNMVDTAINLGCEILIWLADVFPSFQWHAEFVQRLKAQVDKVSRSGP</sequence>
<accession>A0A1E3Q2E6</accession>
<dbReference type="SUPFAM" id="SSF57701">
    <property type="entry name" value="Zn2/Cys6 DNA-binding domain"/>
    <property type="match status" value="1"/>
</dbReference>
<keyword evidence="3" id="KW-1185">Reference proteome</keyword>
<dbReference type="SMART" id="SM00066">
    <property type="entry name" value="GAL4"/>
    <property type="match status" value="1"/>
</dbReference>
<dbReference type="EMBL" id="KV454296">
    <property type="protein sequence ID" value="ODQ71875.1"/>
    <property type="molecule type" value="Genomic_DNA"/>
</dbReference>
<dbReference type="AlphaFoldDB" id="A0A1E3Q2E6"/>
<dbReference type="STRING" id="675824.A0A1E3Q2E6"/>
<protein>
    <recommendedName>
        <fullName evidence="1">Zn(2)-C6 fungal-type domain-containing protein</fullName>
    </recommendedName>
</protein>
<dbReference type="InterPro" id="IPR001138">
    <property type="entry name" value="Zn2Cys6_DnaBD"/>
</dbReference>
<dbReference type="GO" id="GO:0000981">
    <property type="term" value="F:DNA-binding transcription factor activity, RNA polymerase II-specific"/>
    <property type="evidence" value="ECO:0007669"/>
    <property type="project" value="InterPro"/>
</dbReference>
<dbReference type="GO" id="GO:0008270">
    <property type="term" value="F:zinc ion binding"/>
    <property type="evidence" value="ECO:0007669"/>
    <property type="project" value="InterPro"/>
</dbReference>
<dbReference type="CDD" id="cd12148">
    <property type="entry name" value="fungal_TF_MHR"/>
    <property type="match status" value="1"/>
</dbReference>
<organism evidence="2 3">
    <name type="scientific">Lipomyces starkeyi NRRL Y-11557</name>
    <dbReference type="NCBI Taxonomy" id="675824"/>
    <lineage>
        <taxon>Eukaryota</taxon>
        <taxon>Fungi</taxon>
        <taxon>Dikarya</taxon>
        <taxon>Ascomycota</taxon>
        <taxon>Saccharomycotina</taxon>
        <taxon>Lipomycetes</taxon>
        <taxon>Lipomycetales</taxon>
        <taxon>Lipomycetaceae</taxon>
        <taxon>Lipomyces</taxon>
    </lineage>
</organism>
<dbReference type="Gene3D" id="4.10.240.10">
    <property type="entry name" value="Zn(2)-C6 fungal-type DNA-binding domain"/>
    <property type="match status" value="1"/>
</dbReference>
<feature type="domain" description="Zn(2)-C6 fungal-type" evidence="1">
    <location>
        <begin position="61"/>
        <end position="91"/>
    </location>
</feature>
<reference evidence="2 3" key="1">
    <citation type="journal article" date="2016" name="Proc. Natl. Acad. Sci. U.S.A.">
        <title>Comparative genomics of biotechnologically important yeasts.</title>
        <authorList>
            <person name="Riley R."/>
            <person name="Haridas S."/>
            <person name="Wolfe K.H."/>
            <person name="Lopes M.R."/>
            <person name="Hittinger C.T."/>
            <person name="Goeker M."/>
            <person name="Salamov A.A."/>
            <person name="Wisecaver J.H."/>
            <person name="Long T.M."/>
            <person name="Calvey C.H."/>
            <person name="Aerts A.L."/>
            <person name="Barry K.W."/>
            <person name="Choi C."/>
            <person name="Clum A."/>
            <person name="Coughlan A.Y."/>
            <person name="Deshpande S."/>
            <person name="Douglass A.P."/>
            <person name="Hanson S.J."/>
            <person name="Klenk H.-P."/>
            <person name="LaButti K.M."/>
            <person name="Lapidus A."/>
            <person name="Lindquist E.A."/>
            <person name="Lipzen A.M."/>
            <person name="Meier-Kolthoff J.P."/>
            <person name="Ohm R.A."/>
            <person name="Otillar R.P."/>
            <person name="Pangilinan J.L."/>
            <person name="Peng Y."/>
            <person name="Rokas A."/>
            <person name="Rosa C.A."/>
            <person name="Scheuner C."/>
            <person name="Sibirny A.A."/>
            <person name="Slot J.C."/>
            <person name="Stielow J.B."/>
            <person name="Sun H."/>
            <person name="Kurtzman C.P."/>
            <person name="Blackwell M."/>
            <person name="Grigoriev I.V."/>
            <person name="Jeffries T.W."/>
        </authorList>
    </citation>
    <scope>NUCLEOTIDE SEQUENCE [LARGE SCALE GENOMIC DNA]</scope>
    <source>
        <strain evidence="2 3">NRRL Y-11557</strain>
    </source>
</reference>
<gene>
    <name evidence="2" type="ORF">LIPSTDRAFT_111951</name>
</gene>
<dbReference type="InterPro" id="IPR036864">
    <property type="entry name" value="Zn2-C6_fun-type_DNA-bd_sf"/>
</dbReference>
<evidence type="ECO:0000313" key="2">
    <source>
        <dbReference type="EMBL" id="ODQ71875.1"/>
    </source>
</evidence>
<dbReference type="PROSITE" id="PS00463">
    <property type="entry name" value="ZN2_CY6_FUNGAL_1"/>
    <property type="match status" value="1"/>
</dbReference>
<evidence type="ECO:0000259" key="1">
    <source>
        <dbReference type="PROSITE" id="PS50048"/>
    </source>
</evidence>
<dbReference type="InterPro" id="IPR053181">
    <property type="entry name" value="EcdB-like_regulator"/>
</dbReference>
<dbReference type="Proteomes" id="UP000094385">
    <property type="component" value="Unassembled WGS sequence"/>
</dbReference>
<proteinExistence type="predicted"/>
<dbReference type="Pfam" id="PF00172">
    <property type="entry name" value="Zn_clus"/>
    <property type="match status" value="1"/>
</dbReference>
<dbReference type="PROSITE" id="PS50048">
    <property type="entry name" value="ZN2_CY6_FUNGAL_2"/>
    <property type="match status" value="1"/>
</dbReference>
<evidence type="ECO:0000313" key="3">
    <source>
        <dbReference type="Proteomes" id="UP000094385"/>
    </source>
</evidence>
<name>A0A1E3Q2E6_LIPST</name>
<dbReference type="PANTHER" id="PTHR47785">
    <property type="entry name" value="ZN(II)2CYS6 TRANSCRIPTION FACTOR (EUROFUNG)-RELATED-RELATED"/>
    <property type="match status" value="1"/>
</dbReference>
<dbReference type="PANTHER" id="PTHR47785:SF4">
    <property type="entry name" value="ZN(II)2CYS6 TRANSCRIPTION FACTOR (EUROFUNG)"/>
    <property type="match status" value="1"/>
</dbReference>
<dbReference type="OrthoDB" id="2534600at2759"/>